<gene>
    <name evidence="2" type="ORF">TvY486_0026770</name>
</gene>
<feature type="chain" id="PRO_5003390810" evidence="1">
    <location>
        <begin position="22"/>
        <end position="294"/>
    </location>
</feature>
<dbReference type="SUPFAM" id="SSF58087">
    <property type="entry name" value="Variant surface glycoprotein (N-terminal domain)"/>
    <property type="match status" value="1"/>
</dbReference>
<accession>F9WQV3</accession>
<dbReference type="VEuPathDB" id="TriTrypDB:TvY486_0026770"/>
<proteinExistence type="predicted"/>
<feature type="signal peptide" evidence="1">
    <location>
        <begin position="1"/>
        <end position="21"/>
    </location>
</feature>
<reference evidence="2 3" key="1">
    <citation type="journal article" date="2012" name="Proc. Natl. Acad. Sci. U.S.A.">
        <title>Antigenic diversity is generated by distinct evolutionary mechanisms in African trypanosome species.</title>
        <authorList>
            <person name="Jackson A.P."/>
            <person name="Berry A."/>
            <person name="Aslett M."/>
            <person name="Allison H.C."/>
            <person name="Burton P."/>
            <person name="Vavrova-Anderson J."/>
            <person name="Brown R."/>
            <person name="Browne H."/>
            <person name="Corton N."/>
            <person name="Hauser H."/>
            <person name="Gamble J."/>
            <person name="Gilderthorp R."/>
            <person name="Marcello L."/>
            <person name="McQuillan J."/>
            <person name="Otto T.D."/>
            <person name="Quail M.A."/>
            <person name="Sanders M.J."/>
            <person name="van Tonder A."/>
            <person name="Ginger M.L."/>
            <person name="Field M.C."/>
            <person name="Barry J.D."/>
            <person name="Hertz-Fowler C."/>
            <person name="Berriman M."/>
        </authorList>
    </citation>
    <scope>NUCLEOTIDE SEQUENCE</scope>
    <source>
        <strain evidence="2 3">Y486</strain>
    </source>
</reference>
<evidence type="ECO:0000256" key="1">
    <source>
        <dbReference type="SAM" id="SignalP"/>
    </source>
</evidence>
<dbReference type="Proteomes" id="UP000009027">
    <property type="component" value="Unassembled WGS sequence"/>
</dbReference>
<name>F9WQV3_TRYVY</name>
<organism evidence="2 3">
    <name type="scientific">Trypanosoma vivax (strain Y486)</name>
    <dbReference type="NCBI Taxonomy" id="1055687"/>
    <lineage>
        <taxon>Eukaryota</taxon>
        <taxon>Discoba</taxon>
        <taxon>Euglenozoa</taxon>
        <taxon>Kinetoplastea</taxon>
        <taxon>Metakinetoplastina</taxon>
        <taxon>Trypanosomatida</taxon>
        <taxon>Trypanosomatidae</taxon>
        <taxon>Trypanosoma</taxon>
        <taxon>Duttonella</taxon>
    </lineage>
</organism>
<evidence type="ECO:0000313" key="2">
    <source>
        <dbReference type="EMBL" id="CCD19935.1"/>
    </source>
</evidence>
<sequence>MSALDFLVALTLLGATRCTRGDTAGEGKGIVGDTAKEQCKLAGLLFLASARAAEIGAFAAQCAGAWCDGGEADTALRDRALEVRGNSSAYVYRARADKRHKRGRMTSDEQKALEALTRLEDWAEKSKALLALANEVQATAHLGASKLAETLLFFAAHKGTSNDACISESSAHTGIMSADALVGCHDTDTQNKRKKLDLKTVAGGAQRLKEALRAQLGTALEASVDLLSGSTGGTAKCILTSGAGAGGSTNAILNQGTGAASVILAGIWQLTGGSTSGDGVHTIKPHDTETVLAV</sequence>
<dbReference type="Gene3D" id="3.90.150.10">
    <property type="entry name" value="Variant Surface Glycoprotein, subunit A domain 1"/>
    <property type="match status" value="1"/>
</dbReference>
<evidence type="ECO:0000313" key="3">
    <source>
        <dbReference type="Proteomes" id="UP000009027"/>
    </source>
</evidence>
<dbReference type="EMBL" id="CAEX01004486">
    <property type="protein sequence ID" value="CCD19935.1"/>
    <property type="molecule type" value="Genomic_DNA"/>
</dbReference>
<keyword evidence="3" id="KW-1185">Reference proteome</keyword>
<dbReference type="AlphaFoldDB" id="F9WQV3"/>
<keyword evidence="1" id="KW-0732">Signal</keyword>
<protein>
    <submittedName>
        <fullName evidence="2">Uncharacterized protein</fullName>
    </submittedName>
</protein>